<dbReference type="HOGENOM" id="CLU_1554090_0_0_5"/>
<dbReference type="Proteomes" id="UP000001929">
    <property type="component" value="Chromosome"/>
</dbReference>
<evidence type="ECO:0000313" key="2">
    <source>
        <dbReference type="Proteomes" id="UP000001929"/>
    </source>
</evidence>
<sequence length="175" mass="18974">MTPSPPPPDSGLEIDGPALLQKWSARGTHHVLTPLPRGEFWRDQEGTARFAALPGTKYALALSASDVRPPAFASLWPGIELRVTCAARLGAVLAPGIDAWTAERPFVAGDVAAFDGEGADYRVVESDGMSLRLAPHAGAVCVMVRPILTMMVRDWSLGLLEWEGRHPWRLLLEEV</sequence>
<protein>
    <submittedName>
        <fullName evidence="1">Uncharacterized protein</fullName>
    </submittedName>
</protein>
<dbReference type="RefSeq" id="WP_011390332.1">
    <property type="nucleotide sequence ID" value="NC_007643.1"/>
</dbReference>
<gene>
    <name evidence="1" type="ordered locus">Rru_A2582</name>
</gene>
<dbReference type="EMBL" id="CP000230">
    <property type="protein sequence ID" value="ABC23379.1"/>
    <property type="molecule type" value="Genomic_DNA"/>
</dbReference>
<dbReference type="EnsemblBacteria" id="ABC23379">
    <property type="protein sequence ID" value="ABC23379"/>
    <property type="gene ID" value="Rru_A2582"/>
</dbReference>
<dbReference type="STRING" id="269796.Rru_A2582"/>
<dbReference type="PATRIC" id="fig|269796.9.peg.2691"/>
<name>Q2RR66_RHORT</name>
<accession>Q2RR66</accession>
<evidence type="ECO:0000313" key="1">
    <source>
        <dbReference type="EMBL" id="ABC23379.1"/>
    </source>
</evidence>
<organism evidence="1 2">
    <name type="scientific">Rhodospirillum rubrum (strain ATCC 11170 / ATH 1.1.1 / DSM 467 / LMG 4362 / NCIMB 8255 / S1)</name>
    <dbReference type="NCBI Taxonomy" id="269796"/>
    <lineage>
        <taxon>Bacteria</taxon>
        <taxon>Pseudomonadati</taxon>
        <taxon>Pseudomonadota</taxon>
        <taxon>Alphaproteobacteria</taxon>
        <taxon>Rhodospirillales</taxon>
        <taxon>Rhodospirillaceae</taxon>
        <taxon>Rhodospirillum</taxon>
    </lineage>
</organism>
<proteinExistence type="predicted"/>
<dbReference type="KEGG" id="rru:Rru_A2582"/>
<dbReference type="AlphaFoldDB" id="Q2RR66"/>
<reference evidence="1 2" key="1">
    <citation type="journal article" date="2011" name="Stand. Genomic Sci.">
        <title>Complete genome sequence of Rhodospirillum rubrum type strain (S1).</title>
        <authorList>
            <person name="Munk A.C."/>
            <person name="Copeland A."/>
            <person name="Lucas S."/>
            <person name="Lapidus A."/>
            <person name="Del Rio T.G."/>
            <person name="Barry K."/>
            <person name="Detter J.C."/>
            <person name="Hammon N."/>
            <person name="Israni S."/>
            <person name="Pitluck S."/>
            <person name="Brettin T."/>
            <person name="Bruce D."/>
            <person name="Han C."/>
            <person name="Tapia R."/>
            <person name="Gilna P."/>
            <person name="Schmutz J."/>
            <person name="Larimer F."/>
            <person name="Land M."/>
            <person name="Kyrpides N.C."/>
            <person name="Mavromatis K."/>
            <person name="Richardson P."/>
            <person name="Rohde M."/>
            <person name="Goker M."/>
            <person name="Klenk H.P."/>
            <person name="Zhang Y."/>
            <person name="Roberts G.P."/>
            <person name="Reslewic S."/>
            <person name="Schwartz D.C."/>
        </authorList>
    </citation>
    <scope>NUCLEOTIDE SEQUENCE [LARGE SCALE GENOMIC DNA]</scope>
    <source>
        <strain evidence="2">ATCC 11170 / ATH 1.1.1 / DSM 467 / LMG 4362 / NCIMB 8255 / S1</strain>
    </source>
</reference>
<keyword evidence="2" id="KW-1185">Reference proteome</keyword>